<sequence length="146" mass="15297">MSTATPIQPPPTAPLPAPAVAALARLELKLTAPAAVVRAVTVYEVATARYDELIAHPASTLSGAEFDSLTSAQDSLTEAFTTLAEAGRLDLIAPAEIAGRYRLASLDCRRAAAKRNFDGCLAAQDEMRMCRCQLASAGRLDLIGVA</sequence>
<proteinExistence type="predicted"/>
<organism evidence="1 2">
    <name type="scientific">Streptomyces liliifuscus</name>
    <dbReference type="NCBI Taxonomy" id="2797636"/>
    <lineage>
        <taxon>Bacteria</taxon>
        <taxon>Bacillati</taxon>
        <taxon>Actinomycetota</taxon>
        <taxon>Actinomycetes</taxon>
        <taxon>Kitasatosporales</taxon>
        <taxon>Streptomycetaceae</taxon>
        <taxon>Streptomyces</taxon>
    </lineage>
</organism>
<keyword evidence="2" id="KW-1185">Reference proteome</keyword>
<gene>
    <name evidence="1" type="ORF">JEQ17_41010</name>
</gene>
<dbReference type="RefSeq" id="WP_200399968.1">
    <property type="nucleotide sequence ID" value="NZ_CP066831.1"/>
</dbReference>
<dbReference type="AlphaFoldDB" id="A0A7T7L2C9"/>
<evidence type="ECO:0000313" key="1">
    <source>
        <dbReference type="EMBL" id="QQM45159.1"/>
    </source>
</evidence>
<dbReference type="EMBL" id="CP066831">
    <property type="protein sequence ID" value="QQM45159.1"/>
    <property type="molecule type" value="Genomic_DNA"/>
</dbReference>
<reference evidence="1 2" key="1">
    <citation type="submission" date="2020-12" db="EMBL/GenBank/DDBJ databases">
        <title>A novel species.</title>
        <authorList>
            <person name="Li K."/>
        </authorList>
    </citation>
    <scope>NUCLEOTIDE SEQUENCE [LARGE SCALE GENOMIC DNA]</scope>
    <source>
        <strain evidence="1 2">ZYC-3</strain>
    </source>
</reference>
<evidence type="ECO:0000313" key="2">
    <source>
        <dbReference type="Proteomes" id="UP000595636"/>
    </source>
</evidence>
<accession>A0A7T7L2C9</accession>
<dbReference type="Proteomes" id="UP000595636">
    <property type="component" value="Chromosome"/>
</dbReference>
<protein>
    <submittedName>
        <fullName evidence="1">Uncharacterized protein</fullName>
    </submittedName>
</protein>
<name>A0A7T7L2C9_9ACTN</name>
<dbReference type="KEGG" id="slf:JEQ17_41010"/>